<evidence type="ECO:0000259" key="1">
    <source>
        <dbReference type="Pfam" id="PF13847"/>
    </source>
</evidence>
<dbReference type="Pfam" id="PF13847">
    <property type="entry name" value="Methyltransf_31"/>
    <property type="match status" value="1"/>
</dbReference>
<protein>
    <recommendedName>
        <fullName evidence="1">Methyltransferase domain-containing protein</fullName>
    </recommendedName>
</protein>
<dbReference type="PANTHER" id="PTHR43591:SF24">
    <property type="entry name" value="2-METHOXY-6-POLYPRENYL-1,4-BENZOQUINOL METHYLASE, MITOCHONDRIAL"/>
    <property type="match status" value="1"/>
</dbReference>
<dbReference type="InterPro" id="IPR029063">
    <property type="entry name" value="SAM-dependent_MTases_sf"/>
</dbReference>
<dbReference type="Gene3D" id="3.40.50.150">
    <property type="entry name" value="Vaccinia Virus protein VP39"/>
    <property type="match status" value="1"/>
</dbReference>
<gene>
    <name evidence="2" type="ORF">S01H4_29828</name>
</gene>
<proteinExistence type="predicted"/>
<reference evidence="2" key="1">
    <citation type="journal article" date="2014" name="Front. Microbiol.">
        <title>High frequency of phylogenetically diverse reductive dehalogenase-homologous genes in deep subseafloor sedimentary metagenomes.</title>
        <authorList>
            <person name="Kawai M."/>
            <person name="Futagami T."/>
            <person name="Toyoda A."/>
            <person name="Takaki Y."/>
            <person name="Nishi S."/>
            <person name="Hori S."/>
            <person name="Arai W."/>
            <person name="Tsubouchi T."/>
            <person name="Morono Y."/>
            <person name="Uchiyama I."/>
            <person name="Ito T."/>
            <person name="Fujiyama A."/>
            <person name="Inagaki F."/>
            <person name="Takami H."/>
        </authorList>
    </citation>
    <scope>NUCLEOTIDE SEQUENCE</scope>
    <source>
        <strain evidence="2">Expedition CK06-06</strain>
    </source>
</reference>
<dbReference type="CDD" id="cd02440">
    <property type="entry name" value="AdoMet_MTases"/>
    <property type="match status" value="1"/>
</dbReference>
<dbReference type="GO" id="GO:0008168">
    <property type="term" value="F:methyltransferase activity"/>
    <property type="evidence" value="ECO:0007669"/>
    <property type="project" value="TreeGrafter"/>
</dbReference>
<name>X1ALC5_9ZZZZ</name>
<comment type="caution">
    <text evidence="2">The sequence shown here is derived from an EMBL/GenBank/DDBJ whole genome shotgun (WGS) entry which is preliminary data.</text>
</comment>
<dbReference type="InterPro" id="IPR025714">
    <property type="entry name" value="Methyltranfer_dom"/>
</dbReference>
<organism evidence="2">
    <name type="scientific">marine sediment metagenome</name>
    <dbReference type="NCBI Taxonomy" id="412755"/>
    <lineage>
        <taxon>unclassified sequences</taxon>
        <taxon>metagenomes</taxon>
        <taxon>ecological metagenomes</taxon>
    </lineage>
</organism>
<feature type="domain" description="Methyltransferase" evidence="1">
    <location>
        <begin position="17"/>
        <end position="130"/>
    </location>
</feature>
<evidence type="ECO:0000313" key="2">
    <source>
        <dbReference type="EMBL" id="GAG83304.1"/>
    </source>
</evidence>
<dbReference type="PANTHER" id="PTHR43591">
    <property type="entry name" value="METHYLTRANSFERASE"/>
    <property type="match status" value="1"/>
</dbReference>
<dbReference type="EMBL" id="BART01015347">
    <property type="protein sequence ID" value="GAG83304.1"/>
    <property type="molecule type" value="Genomic_DNA"/>
</dbReference>
<accession>X1ALC5</accession>
<sequence>MEGFLNPQEVLKQLRLKEDMVAADFGSGSGGWVIPLAKKLEEGKVYAIDILEEPLSALRAKTKLEKIINVATIKADVEKGVNILDDSLDLVLMTNLLFECEDKKIVLEEGKRILKKGAKLLVVDWRKDTPLGPKEGRVSAGEVKKIAKKLNLKLEKEFEAGTYHYGLILVK</sequence>
<dbReference type="SUPFAM" id="SSF53335">
    <property type="entry name" value="S-adenosyl-L-methionine-dependent methyltransferases"/>
    <property type="match status" value="1"/>
</dbReference>
<dbReference type="AlphaFoldDB" id="X1ALC5"/>